<dbReference type="Pfam" id="PF01242">
    <property type="entry name" value="PTPS"/>
    <property type="match status" value="1"/>
</dbReference>
<dbReference type="PANTHER" id="PTHR12589:SF7">
    <property type="entry name" value="6-PYRUVOYL TETRAHYDROBIOPTERIN SYNTHASE"/>
    <property type="match status" value="1"/>
</dbReference>
<evidence type="ECO:0000256" key="3">
    <source>
        <dbReference type="ARBA" id="ARBA00005061"/>
    </source>
</evidence>
<dbReference type="InterPro" id="IPR038418">
    <property type="entry name" value="6-PTP_synth/QueD_sf"/>
</dbReference>
<dbReference type="SUPFAM" id="SSF55620">
    <property type="entry name" value="Tetrahydrobiopterin biosynthesis enzymes-like"/>
    <property type="match status" value="1"/>
</dbReference>
<evidence type="ECO:0000256" key="11">
    <source>
        <dbReference type="ARBA" id="ARBA00031449"/>
    </source>
</evidence>
<evidence type="ECO:0000256" key="12">
    <source>
        <dbReference type="ARBA" id="ARBA00048807"/>
    </source>
</evidence>
<evidence type="ECO:0000256" key="2">
    <source>
        <dbReference type="ARBA" id="ARBA00002285"/>
    </source>
</evidence>
<evidence type="ECO:0000256" key="8">
    <source>
        <dbReference type="ARBA" id="ARBA00022785"/>
    </source>
</evidence>
<evidence type="ECO:0000256" key="9">
    <source>
        <dbReference type="ARBA" id="ARBA00022833"/>
    </source>
</evidence>
<evidence type="ECO:0000313" key="14">
    <source>
        <dbReference type="Proteomes" id="UP001289135"/>
    </source>
</evidence>
<keyword evidence="7" id="KW-0479">Metal-binding</keyword>
<dbReference type="EMBL" id="JARGYU010000001">
    <property type="protein sequence ID" value="MDZ5761042.1"/>
    <property type="molecule type" value="Genomic_DNA"/>
</dbReference>
<dbReference type="GO" id="GO:0008616">
    <property type="term" value="P:tRNA queuosine(34) biosynthetic process"/>
    <property type="evidence" value="ECO:0007669"/>
    <property type="project" value="UniProtKB-KW"/>
</dbReference>
<keyword evidence="9" id="KW-0862">Zinc</keyword>
<evidence type="ECO:0000256" key="5">
    <source>
        <dbReference type="ARBA" id="ARBA00012982"/>
    </source>
</evidence>
<comment type="catalytic activity">
    <reaction evidence="12">
        <text>7,8-dihydroneopterin 3'-triphosphate + H2O = 6-carboxy-5,6,7,8-tetrahydropterin + triphosphate + acetaldehyde + 2 H(+)</text>
        <dbReference type="Rhea" id="RHEA:27966"/>
        <dbReference type="ChEBI" id="CHEBI:15343"/>
        <dbReference type="ChEBI" id="CHEBI:15377"/>
        <dbReference type="ChEBI" id="CHEBI:15378"/>
        <dbReference type="ChEBI" id="CHEBI:18036"/>
        <dbReference type="ChEBI" id="CHEBI:58462"/>
        <dbReference type="ChEBI" id="CHEBI:61032"/>
        <dbReference type="EC" id="4.1.2.50"/>
    </reaction>
</comment>
<evidence type="ECO:0000313" key="13">
    <source>
        <dbReference type="EMBL" id="MDZ5761042.1"/>
    </source>
</evidence>
<comment type="cofactor">
    <cofactor evidence="1">
        <name>Zn(2+)</name>
        <dbReference type="ChEBI" id="CHEBI:29105"/>
    </cofactor>
</comment>
<comment type="caution">
    <text evidence="13">The sequence shown here is derived from an EMBL/GenBank/DDBJ whole genome shotgun (WGS) entry which is preliminary data.</text>
</comment>
<protein>
    <recommendedName>
        <fullName evidence="6">6-carboxy-5,6,7,8-tetrahydropterin synthase</fullName>
        <ecNumber evidence="5">4.1.2.50</ecNumber>
    </recommendedName>
    <alternativeName>
        <fullName evidence="11">Queuosine biosynthesis protein QueD</fullName>
    </alternativeName>
</protein>
<organism evidence="13 14">
    <name type="scientific">Lyticum sinuosum</name>
    <dbReference type="NCBI Taxonomy" id="1332059"/>
    <lineage>
        <taxon>Bacteria</taxon>
        <taxon>Pseudomonadati</taxon>
        <taxon>Pseudomonadota</taxon>
        <taxon>Alphaproteobacteria</taxon>
        <taxon>Rickettsiales</taxon>
        <taxon>Lyticum</taxon>
    </lineage>
</organism>
<keyword evidence="10" id="KW-0456">Lyase</keyword>
<proteinExistence type="inferred from homology"/>
<dbReference type="GO" id="GO:0046872">
    <property type="term" value="F:metal ion binding"/>
    <property type="evidence" value="ECO:0007669"/>
    <property type="project" value="UniProtKB-KW"/>
</dbReference>
<gene>
    <name evidence="13" type="ORF">Lyticum_00202</name>
</gene>
<evidence type="ECO:0000256" key="7">
    <source>
        <dbReference type="ARBA" id="ARBA00022723"/>
    </source>
</evidence>
<dbReference type="Proteomes" id="UP001289135">
    <property type="component" value="Unassembled WGS sequence"/>
</dbReference>
<evidence type="ECO:0000256" key="1">
    <source>
        <dbReference type="ARBA" id="ARBA00001947"/>
    </source>
</evidence>
<evidence type="ECO:0000256" key="4">
    <source>
        <dbReference type="ARBA" id="ARBA00008900"/>
    </source>
</evidence>
<dbReference type="InterPro" id="IPR007115">
    <property type="entry name" value="6-PTP_synth/QueD"/>
</dbReference>
<dbReference type="EC" id="4.1.2.50" evidence="5"/>
<dbReference type="PANTHER" id="PTHR12589">
    <property type="entry name" value="PYRUVOYL TETRAHYDROBIOPTERIN SYNTHASE"/>
    <property type="match status" value="1"/>
</dbReference>
<evidence type="ECO:0000256" key="6">
    <source>
        <dbReference type="ARBA" id="ARBA00018141"/>
    </source>
</evidence>
<comment type="similarity">
    <text evidence="4">Belongs to the PTPS family. QueD subfamily.</text>
</comment>
<evidence type="ECO:0000256" key="10">
    <source>
        <dbReference type="ARBA" id="ARBA00023239"/>
    </source>
</evidence>
<name>A0AAE5AGP4_9RICK</name>
<reference evidence="13" key="1">
    <citation type="submission" date="2023-02" db="EMBL/GenBank/DDBJ databases">
        <title>Host association and intracellularity evolved multiple times independently in the Rickettsiales.</title>
        <authorList>
            <person name="Castelli M."/>
            <person name="Nardi T."/>
            <person name="Gammuto L."/>
            <person name="Bellinzona G."/>
            <person name="Sabaneyeva E."/>
            <person name="Potekhin A."/>
            <person name="Serra V."/>
            <person name="Petroni G."/>
            <person name="Sassera D."/>
        </authorList>
    </citation>
    <scope>NUCLEOTIDE SEQUENCE</scope>
    <source>
        <strain evidence="13">USBL-36I1</strain>
    </source>
</reference>
<dbReference type="AlphaFoldDB" id="A0AAE5AGP4"/>
<accession>A0AAE5AGP4</accession>
<dbReference type="RefSeq" id="WP_322498473.1">
    <property type="nucleotide sequence ID" value="NZ_JARGYU010000001.1"/>
</dbReference>
<comment type="function">
    <text evidence="2">Catalyzes the conversion of 7,8-dihydroneopterin triphosphate (H2NTP) to 6-carboxy-5,6,7,8-tetrahydropterin (CPH4) and acetaldehyde.</text>
</comment>
<comment type="pathway">
    <text evidence="3">Purine metabolism; 7-cyano-7-deazaguanine biosynthesis.</text>
</comment>
<sequence>MPYCTKIFEFSAAHRIYNHNGKCRNLHGHQYKAEITFFSDKLNQMGMVIDFGDIKSKVGGWIMKNWDHNTILGINDYDLGKNISSITGQNIYYMSCPPTAEAMAYHMLHDIIPNLIIFEDFLCDNKELIYKKELPKTGNKIISENLERKVFCYKVKIYETSSSYAEAELIH</sequence>
<dbReference type="GO" id="GO:0070497">
    <property type="term" value="F:6-carboxytetrahydropterin synthase activity"/>
    <property type="evidence" value="ECO:0007669"/>
    <property type="project" value="UniProtKB-EC"/>
</dbReference>
<keyword evidence="8" id="KW-0671">Queuosine biosynthesis</keyword>
<dbReference type="Gene3D" id="3.30.479.10">
    <property type="entry name" value="6-pyruvoyl tetrahydropterin synthase/QueD"/>
    <property type="match status" value="1"/>
</dbReference>
<keyword evidence="14" id="KW-1185">Reference proteome</keyword>